<feature type="domain" description="AMP-dependent synthetase/ligase" evidence="3">
    <location>
        <begin position="35"/>
        <end position="242"/>
    </location>
</feature>
<dbReference type="Gene3D" id="1.10.1200.10">
    <property type="entry name" value="ACP-like"/>
    <property type="match status" value="1"/>
</dbReference>
<dbReference type="Gene3D" id="3.40.50.12780">
    <property type="entry name" value="N-terminal domain of ligase-like"/>
    <property type="match status" value="1"/>
</dbReference>
<keyword evidence="2" id="KW-0472">Membrane</keyword>
<dbReference type="InterPro" id="IPR009081">
    <property type="entry name" value="PP-bd_ACP"/>
</dbReference>
<dbReference type="InterPro" id="IPR050237">
    <property type="entry name" value="ATP-dep_AMP-bd_enzyme"/>
</dbReference>
<name>A0A4Q8AKT7_9MICO</name>
<dbReference type="GO" id="GO:0016747">
    <property type="term" value="F:acyltransferase activity, transferring groups other than amino-acyl groups"/>
    <property type="evidence" value="ECO:0007669"/>
    <property type="project" value="InterPro"/>
</dbReference>
<dbReference type="InterPro" id="IPR036736">
    <property type="entry name" value="ACP-like_sf"/>
</dbReference>
<evidence type="ECO:0000259" key="5">
    <source>
        <dbReference type="Pfam" id="PF01757"/>
    </source>
</evidence>
<comment type="caution">
    <text evidence="6">The sequence shown here is derived from an EMBL/GenBank/DDBJ whole genome shotgun (WGS) entry which is preliminary data.</text>
</comment>
<proteinExistence type="predicted"/>
<feature type="region of interest" description="Disordered" evidence="1">
    <location>
        <begin position="438"/>
        <end position="471"/>
    </location>
</feature>
<dbReference type="PANTHER" id="PTHR43767">
    <property type="entry name" value="LONG-CHAIN-FATTY-ACID--COA LIGASE"/>
    <property type="match status" value="1"/>
</dbReference>
<reference evidence="6 7" key="1">
    <citation type="submission" date="2019-02" db="EMBL/GenBank/DDBJ databases">
        <title>Sequencing the genomes of 1000 actinobacteria strains.</title>
        <authorList>
            <person name="Klenk H.-P."/>
        </authorList>
    </citation>
    <scope>NUCLEOTIDE SEQUENCE [LARGE SCALE GENOMIC DNA]</scope>
    <source>
        <strain evidence="6 7">DSM 18319</strain>
    </source>
</reference>
<dbReference type="Pfam" id="PF01757">
    <property type="entry name" value="Acyl_transf_3"/>
    <property type="match status" value="1"/>
</dbReference>
<dbReference type="Pfam" id="PF00501">
    <property type="entry name" value="AMP-binding"/>
    <property type="match status" value="1"/>
</dbReference>
<accession>A0A4Q8AKT7</accession>
<feature type="transmembrane region" description="Helical" evidence="2">
    <location>
        <begin position="540"/>
        <end position="560"/>
    </location>
</feature>
<feature type="transmembrane region" description="Helical" evidence="2">
    <location>
        <begin position="739"/>
        <end position="759"/>
    </location>
</feature>
<organism evidence="6 7">
    <name type="scientific">Microterricola gilva</name>
    <dbReference type="NCBI Taxonomy" id="393267"/>
    <lineage>
        <taxon>Bacteria</taxon>
        <taxon>Bacillati</taxon>
        <taxon>Actinomycetota</taxon>
        <taxon>Actinomycetes</taxon>
        <taxon>Micrococcales</taxon>
        <taxon>Microbacteriaceae</taxon>
        <taxon>Microterricola</taxon>
    </lineage>
</organism>
<keyword evidence="2" id="KW-1133">Transmembrane helix</keyword>
<evidence type="ECO:0000259" key="4">
    <source>
        <dbReference type="Pfam" id="PF00550"/>
    </source>
</evidence>
<feature type="transmembrane region" description="Helical" evidence="2">
    <location>
        <begin position="641"/>
        <end position="659"/>
    </location>
</feature>
<dbReference type="PANTHER" id="PTHR43767:SF10">
    <property type="entry name" value="SURFACTIN SYNTHASE SUBUNIT 1"/>
    <property type="match status" value="1"/>
</dbReference>
<evidence type="ECO:0000313" key="6">
    <source>
        <dbReference type="EMBL" id="RZU64543.1"/>
    </source>
</evidence>
<sequence length="786" mass="84768">MPPKGLAFSKSQSVTTSKSGAVLHEIRVGSAHEFDPELALLVSTSGSTGSPKLVRLSRENLASNAVAIAEYLRLTPSDRAATTLPMHYCYGLSVINSHLLSGASVVLTSRSVTEPAFWEEALSNQITSFAGVPYTFELLEKGGFTERMPASIRYLTQAGGRLAPEAVRRFARLGERRGFEFFVMYGQTEATARMAYVPAELAEQAAGAIGRPIHAGRLRIDAEPGAEIGELVYEGPNVMLGYAESPADFALGRTVHELRTGDLARQRADGLFEVVGRMNRFVKVYGLRVDLDAVQRLLAEEGIETRTASAGECLLVFVRVERQVQEARTRAAALLGIPVHAVRAYPISEFPCTSSGKPDFGALVRYAGLLDERSATADGDDDAVTAETIRDLYIELLGNPDASVDDSFAGLGGDSLSYVEASLRLEDLLGRLPSDWPSRPASRLAASHTPGAAAGGGAPDARGPEQRTARRSFVPRVETPAVLRAVAIVLIVATHADLIAVKGGAHLLLAVAGYNLARFQLADVPGATRVRRLLRSAAQIAIPAVLWIGAVAVISGKYSWTTVLLLNNLVPGDGRWNEQWQFWFLEAAVWAMLGLACLFAVRPIDRLERRHPWAFAVALLVLTLAVRLALTGIEAQRVDRYTALLVFWCLVLGWVVARATSTGKRIAVSVMVVVATVGFFGEPLREAVIVVGLLVLIWAPQLRMPRPLVPMVRLLAGASLFIYLTHWVVYPAWEQSAPWLGTALSLLVGIAAWYGYRFAESAVGTARARRQRATPAPSVPDAVAAG</sequence>
<keyword evidence="7" id="KW-1185">Reference proteome</keyword>
<feature type="transmembrane region" description="Helical" evidence="2">
    <location>
        <begin position="687"/>
        <end position="702"/>
    </location>
</feature>
<dbReference type="Pfam" id="PF00550">
    <property type="entry name" value="PP-binding"/>
    <property type="match status" value="1"/>
</dbReference>
<evidence type="ECO:0000256" key="1">
    <source>
        <dbReference type="SAM" id="MobiDB-lite"/>
    </source>
</evidence>
<dbReference type="InterPro" id="IPR042099">
    <property type="entry name" value="ANL_N_sf"/>
</dbReference>
<dbReference type="SUPFAM" id="SSF56801">
    <property type="entry name" value="Acetyl-CoA synthetase-like"/>
    <property type="match status" value="1"/>
</dbReference>
<dbReference type="InterPro" id="IPR000873">
    <property type="entry name" value="AMP-dep_synth/lig_dom"/>
</dbReference>
<protein>
    <submittedName>
        <fullName evidence="6">AMP-binding enzyme</fullName>
    </submittedName>
</protein>
<feature type="transmembrane region" description="Helical" evidence="2">
    <location>
        <begin position="613"/>
        <end position="635"/>
    </location>
</feature>
<gene>
    <name evidence="6" type="ORF">EV379_0842</name>
</gene>
<feature type="transmembrane region" description="Helical" evidence="2">
    <location>
        <begin position="580"/>
        <end position="601"/>
    </location>
</feature>
<dbReference type="EMBL" id="SHLC01000001">
    <property type="protein sequence ID" value="RZU64543.1"/>
    <property type="molecule type" value="Genomic_DNA"/>
</dbReference>
<dbReference type="Proteomes" id="UP000291483">
    <property type="component" value="Unassembled WGS sequence"/>
</dbReference>
<evidence type="ECO:0000256" key="2">
    <source>
        <dbReference type="SAM" id="Phobius"/>
    </source>
</evidence>
<evidence type="ECO:0000313" key="7">
    <source>
        <dbReference type="Proteomes" id="UP000291483"/>
    </source>
</evidence>
<dbReference type="AlphaFoldDB" id="A0A4Q8AKT7"/>
<feature type="domain" description="Acyltransferase 3" evidence="5">
    <location>
        <begin position="482"/>
        <end position="736"/>
    </location>
</feature>
<dbReference type="SUPFAM" id="SSF47336">
    <property type="entry name" value="ACP-like"/>
    <property type="match status" value="1"/>
</dbReference>
<feature type="transmembrane region" description="Helical" evidence="2">
    <location>
        <begin position="714"/>
        <end position="733"/>
    </location>
</feature>
<feature type="domain" description="Carrier" evidence="4">
    <location>
        <begin position="387"/>
        <end position="430"/>
    </location>
</feature>
<dbReference type="InterPro" id="IPR002656">
    <property type="entry name" value="Acyl_transf_3_dom"/>
</dbReference>
<evidence type="ECO:0000259" key="3">
    <source>
        <dbReference type="Pfam" id="PF00501"/>
    </source>
</evidence>
<keyword evidence="2" id="KW-0812">Transmembrane</keyword>